<evidence type="ECO:0000313" key="3">
    <source>
        <dbReference type="Proteomes" id="UP000324222"/>
    </source>
</evidence>
<protein>
    <submittedName>
        <fullName evidence="2">Uncharacterized protein</fullName>
    </submittedName>
</protein>
<feature type="region of interest" description="Disordered" evidence="1">
    <location>
        <begin position="29"/>
        <end position="50"/>
    </location>
</feature>
<accession>A0A5B7CM86</accession>
<reference evidence="2 3" key="1">
    <citation type="submission" date="2019-05" db="EMBL/GenBank/DDBJ databases">
        <title>Another draft genome of Portunus trituberculatus and its Hox gene families provides insights of decapod evolution.</title>
        <authorList>
            <person name="Jeong J.-H."/>
            <person name="Song I."/>
            <person name="Kim S."/>
            <person name="Choi T."/>
            <person name="Kim D."/>
            <person name="Ryu S."/>
            <person name="Kim W."/>
        </authorList>
    </citation>
    <scope>NUCLEOTIDE SEQUENCE [LARGE SCALE GENOMIC DNA]</scope>
    <source>
        <tissue evidence="2">Muscle</tissue>
    </source>
</reference>
<name>A0A5B7CM86_PORTR</name>
<comment type="caution">
    <text evidence="2">The sequence shown here is derived from an EMBL/GenBank/DDBJ whole genome shotgun (WGS) entry which is preliminary data.</text>
</comment>
<dbReference type="EMBL" id="VSRR010000041">
    <property type="protein sequence ID" value="MPC08713.1"/>
    <property type="molecule type" value="Genomic_DNA"/>
</dbReference>
<organism evidence="2 3">
    <name type="scientific">Portunus trituberculatus</name>
    <name type="common">Swimming crab</name>
    <name type="synonym">Neptunus trituberculatus</name>
    <dbReference type="NCBI Taxonomy" id="210409"/>
    <lineage>
        <taxon>Eukaryota</taxon>
        <taxon>Metazoa</taxon>
        <taxon>Ecdysozoa</taxon>
        <taxon>Arthropoda</taxon>
        <taxon>Crustacea</taxon>
        <taxon>Multicrustacea</taxon>
        <taxon>Malacostraca</taxon>
        <taxon>Eumalacostraca</taxon>
        <taxon>Eucarida</taxon>
        <taxon>Decapoda</taxon>
        <taxon>Pleocyemata</taxon>
        <taxon>Brachyura</taxon>
        <taxon>Eubrachyura</taxon>
        <taxon>Portunoidea</taxon>
        <taxon>Portunidae</taxon>
        <taxon>Portuninae</taxon>
        <taxon>Portunus</taxon>
    </lineage>
</organism>
<evidence type="ECO:0000256" key="1">
    <source>
        <dbReference type="SAM" id="MobiDB-lite"/>
    </source>
</evidence>
<gene>
    <name evidence="2" type="ORF">E2C01_001307</name>
</gene>
<dbReference type="AlphaFoldDB" id="A0A5B7CM86"/>
<evidence type="ECO:0000313" key="2">
    <source>
        <dbReference type="EMBL" id="MPC08713.1"/>
    </source>
</evidence>
<dbReference type="Proteomes" id="UP000324222">
    <property type="component" value="Unassembled WGS sequence"/>
</dbReference>
<keyword evidence="3" id="KW-1185">Reference proteome</keyword>
<proteinExistence type="predicted"/>
<sequence>MVLPGVTTCQRTPTQEFKRHIKVLLKPQRTRRSCPEQTNSQHGDTKCHQNGLEVTALRRTRVLILILGEATRRPSPPHAQTSDE</sequence>